<dbReference type="RefSeq" id="WP_380594750.1">
    <property type="nucleotide sequence ID" value="NZ_JBHSDU010000001.1"/>
</dbReference>
<dbReference type="PANTHER" id="PTHR32309:SF31">
    <property type="entry name" value="CAPSULAR EXOPOLYSACCHARIDE FAMILY"/>
    <property type="match status" value="1"/>
</dbReference>
<dbReference type="InterPro" id="IPR005702">
    <property type="entry name" value="Wzc-like_C"/>
</dbReference>
<sequence length="276" mass="30655">MERTTTPRAVDLTTFAHREARAEAPISVVPPRAVATENNVDFTDTIKFSSPLIQYSEQDRENARILPPGAGGPHGTAYKMLRTQVLRRLDQLGANSLGVMSAQSSEGKTLTAINLAIAISADPARTVLLVDFDLRNPNVHKRFSYEPSVGVDDCLRLRRPVQEAMIKVAGYDRLTILPARERVEHSSELLSSPATAEIVNEMRMRYANRVIIFDMPPVLMADDALAFARYMQAGLLVIGEGKTRREDVTRTFQLLHDLPFVGTVLNGSREPVRTPY</sequence>
<gene>
    <name evidence="3" type="ORF">ACFPN2_02790</name>
</gene>
<dbReference type="Proteomes" id="UP001595904">
    <property type="component" value="Unassembled WGS sequence"/>
</dbReference>
<keyword evidence="3" id="KW-0418">Kinase</keyword>
<keyword evidence="1" id="KW-0547">Nucleotide-binding</keyword>
<dbReference type="InterPro" id="IPR027417">
    <property type="entry name" value="P-loop_NTPase"/>
</dbReference>
<protein>
    <submittedName>
        <fullName evidence="3">CpsD/CapB family tyrosine-protein kinase</fullName>
        <ecNumber evidence="3">2.7.10.2</ecNumber>
    </submittedName>
</protein>
<evidence type="ECO:0000256" key="1">
    <source>
        <dbReference type="ARBA" id="ARBA00022741"/>
    </source>
</evidence>
<evidence type="ECO:0000313" key="3">
    <source>
        <dbReference type="EMBL" id="MFC4307998.1"/>
    </source>
</evidence>
<organism evidence="3 4">
    <name type="scientific">Steroidobacter flavus</name>
    <dbReference type="NCBI Taxonomy" id="1842136"/>
    <lineage>
        <taxon>Bacteria</taxon>
        <taxon>Pseudomonadati</taxon>
        <taxon>Pseudomonadota</taxon>
        <taxon>Gammaproteobacteria</taxon>
        <taxon>Steroidobacterales</taxon>
        <taxon>Steroidobacteraceae</taxon>
        <taxon>Steroidobacter</taxon>
    </lineage>
</organism>
<comment type="caution">
    <text evidence="3">The sequence shown here is derived from an EMBL/GenBank/DDBJ whole genome shotgun (WGS) entry which is preliminary data.</text>
</comment>
<dbReference type="InterPro" id="IPR050445">
    <property type="entry name" value="Bact_polysacc_biosynth/exp"/>
</dbReference>
<accession>A0ABV8SM53</accession>
<dbReference type="EC" id="2.7.10.2" evidence="3"/>
<proteinExistence type="predicted"/>
<evidence type="ECO:0000256" key="2">
    <source>
        <dbReference type="ARBA" id="ARBA00022840"/>
    </source>
</evidence>
<dbReference type="GO" id="GO:0004715">
    <property type="term" value="F:non-membrane spanning protein tyrosine kinase activity"/>
    <property type="evidence" value="ECO:0007669"/>
    <property type="project" value="UniProtKB-EC"/>
</dbReference>
<name>A0ABV8SM53_9GAMM</name>
<reference evidence="4" key="1">
    <citation type="journal article" date="2019" name="Int. J. Syst. Evol. Microbiol.">
        <title>The Global Catalogue of Microorganisms (GCM) 10K type strain sequencing project: providing services to taxonomists for standard genome sequencing and annotation.</title>
        <authorList>
            <consortium name="The Broad Institute Genomics Platform"/>
            <consortium name="The Broad Institute Genome Sequencing Center for Infectious Disease"/>
            <person name="Wu L."/>
            <person name="Ma J."/>
        </authorList>
    </citation>
    <scope>NUCLEOTIDE SEQUENCE [LARGE SCALE GENOMIC DNA]</scope>
    <source>
        <strain evidence="4">CGMCC 1.10759</strain>
    </source>
</reference>
<keyword evidence="4" id="KW-1185">Reference proteome</keyword>
<keyword evidence="2" id="KW-0067">ATP-binding</keyword>
<dbReference type="EMBL" id="JBHSDU010000001">
    <property type="protein sequence ID" value="MFC4307998.1"/>
    <property type="molecule type" value="Genomic_DNA"/>
</dbReference>
<evidence type="ECO:0000313" key="4">
    <source>
        <dbReference type="Proteomes" id="UP001595904"/>
    </source>
</evidence>
<dbReference type="PANTHER" id="PTHR32309">
    <property type="entry name" value="TYROSINE-PROTEIN KINASE"/>
    <property type="match status" value="1"/>
</dbReference>
<dbReference type="Gene3D" id="3.40.50.300">
    <property type="entry name" value="P-loop containing nucleotide triphosphate hydrolases"/>
    <property type="match status" value="1"/>
</dbReference>
<dbReference type="CDD" id="cd05387">
    <property type="entry name" value="BY-kinase"/>
    <property type="match status" value="1"/>
</dbReference>
<dbReference type="SUPFAM" id="SSF52540">
    <property type="entry name" value="P-loop containing nucleoside triphosphate hydrolases"/>
    <property type="match status" value="1"/>
</dbReference>
<keyword evidence="3" id="KW-0808">Transferase</keyword>